<accession>A0A1E5KTC8</accession>
<sequence>MTGYNQKIVRTNSYVEIWEYEKPIFIKDEITIVDEAVDQSIESIKEKSKRRTFDELNDDEQKKRLERMSKTRLEAKWKLLRIVDCNFDDKTSFLTLTTKKNVQDRDEFNSLLKTFIKRFNYHIFKTKKSKLKYLAVLERQKRKAWHAHILLFKVPYVPHEKLLNLWGHGAVRINKVDVDSKENRGRYVTKYFEKGIGQELLESFGKKAYLSSRNLLRPEESKIFLKDKLEFKQSAILYETEYVSKIYRDGLLIDNPVKYKKIKLVDENDSDN</sequence>
<dbReference type="OrthoDB" id="2666054at2"/>
<evidence type="ECO:0000313" key="3">
    <source>
        <dbReference type="Proteomes" id="UP000095256"/>
    </source>
</evidence>
<dbReference type="InterPro" id="IPR056906">
    <property type="entry name" value="ORF2/G2P_dom"/>
</dbReference>
<name>A0A1E5KTC8_9ENTE</name>
<reference evidence="2 3" key="1">
    <citation type="submission" date="2016-09" db="EMBL/GenBank/DDBJ databases">
        <authorList>
            <person name="Capua I."/>
            <person name="De Benedictis P."/>
            <person name="Joannis T."/>
            <person name="Lombin L.H."/>
            <person name="Cattoli G."/>
        </authorList>
    </citation>
    <scope>NUCLEOTIDE SEQUENCE [LARGE SCALE GENOMIC DNA]</scope>
    <source>
        <strain evidence="2 3">LMG 25899</strain>
    </source>
</reference>
<dbReference type="STRING" id="762845.BCR26_17440"/>
<proteinExistence type="predicted"/>
<gene>
    <name evidence="2" type="ORF">BCR26_17440</name>
</gene>
<dbReference type="RefSeq" id="WP_069699890.1">
    <property type="nucleotide sequence ID" value="NZ_JAGGMA010000062.1"/>
</dbReference>
<feature type="domain" description="Replication-associated protein ORF2/G2P" evidence="1">
    <location>
        <begin position="92"/>
        <end position="195"/>
    </location>
</feature>
<dbReference type="EMBL" id="MIEK01000058">
    <property type="protein sequence ID" value="OEH81145.1"/>
    <property type="molecule type" value="Genomic_DNA"/>
</dbReference>
<comment type="caution">
    <text evidence="2">The sequence shown here is derived from an EMBL/GenBank/DDBJ whole genome shotgun (WGS) entry which is preliminary data.</text>
</comment>
<dbReference type="AlphaFoldDB" id="A0A1E5KTC8"/>
<protein>
    <submittedName>
        <fullName evidence="2">Rep protein</fullName>
    </submittedName>
</protein>
<organism evidence="2 3">
    <name type="scientific">Enterococcus rivorum</name>
    <dbReference type="NCBI Taxonomy" id="762845"/>
    <lineage>
        <taxon>Bacteria</taxon>
        <taxon>Bacillati</taxon>
        <taxon>Bacillota</taxon>
        <taxon>Bacilli</taxon>
        <taxon>Lactobacillales</taxon>
        <taxon>Enterococcaceae</taxon>
        <taxon>Enterococcus</taxon>
    </lineage>
</organism>
<dbReference type="Pfam" id="PF23343">
    <property type="entry name" value="REP_ORF2-G2P"/>
    <property type="match status" value="1"/>
</dbReference>
<evidence type="ECO:0000313" key="2">
    <source>
        <dbReference type="EMBL" id="OEH81145.1"/>
    </source>
</evidence>
<dbReference type="Proteomes" id="UP000095256">
    <property type="component" value="Unassembled WGS sequence"/>
</dbReference>
<evidence type="ECO:0000259" key="1">
    <source>
        <dbReference type="Pfam" id="PF23343"/>
    </source>
</evidence>
<keyword evidence="3" id="KW-1185">Reference proteome</keyword>